<reference evidence="1" key="1">
    <citation type="submission" date="2020-05" db="EMBL/GenBank/DDBJ databases">
        <title>Large-scale comparative analyses of tick genomes elucidate their genetic diversity and vector capacities.</title>
        <authorList>
            <person name="Jia N."/>
            <person name="Wang J."/>
            <person name="Shi W."/>
            <person name="Du L."/>
            <person name="Sun Y."/>
            <person name="Zhan W."/>
            <person name="Jiang J."/>
            <person name="Wang Q."/>
            <person name="Zhang B."/>
            <person name="Ji P."/>
            <person name="Sakyi L.B."/>
            <person name="Cui X."/>
            <person name="Yuan T."/>
            <person name="Jiang B."/>
            <person name="Yang W."/>
            <person name="Lam T.T.-Y."/>
            <person name="Chang Q."/>
            <person name="Ding S."/>
            <person name="Wang X."/>
            <person name="Zhu J."/>
            <person name="Ruan X."/>
            <person name="Zhao L."/>
            <person name="Wei J."/>
            <person name="Que T."/>
            <person name="Du C."/>
            <person name="Cheng J."/>
            <person name="Dai P."/>
            <person name="Han X."/>
            <person name="Huang E."/>
            <person name="Gao Y."/>
            <person name="Liu J."/>
            <person name="Shao H."/>
            <person name="Ye R."/>
            <person name="Li L."/>
            <person name="Wei W."/>
            <person name="Wang X."/>
            <person name="Wang C."/>
            <person name="Yang T."/>
            <person name="Huo Q."/>
            <person name="Li W."/>
            <person name="Guo W."/>
            <person name="Chen H."/>
            <person name="Zhou L."/>
            <person name="Ni X."/>
            <person name="Tian J."/>
            <person name="Zhou Y."/>
            <person name="Sheng Y."/>
            <person name="Liu T."/>
            <person name="Pan Y."/>
            <person name="Xia L."/>
            <person name="Li J."/>
            <person name="Zhao F."/>
            <person name="Cao W."/>
        </authorList>
    </citation>
    <scope>NUCLEOTIDE SEQUENCE</scope>
    <source>
        <strain evidence="1">Hyas-2018</strain>
    </source>
</reference>
<sequence>MAAAFSDVEKAVFAWFCEQRASKMPLSGRIPQENMLDFACMLGRDNFKPSPGWVLVFGLTGATYQTSFCSTGSTSCQNVPVLSTWLLSTGTPTEAYQGTVLRMPALVTPTSTPAPPARHVTSVDNSIKGRLRLHTFSEHGGRATGMWPHKPFLYFV</sequence>
<proteinExistence type="predicted"/>
<evidence type="ECO:0000313" key="1">
    <source>
        <dbReference type="EMBL" id="KAH6926271.1"/>
    </source>
</evidence>
<accession>A0ACB7RX73</accession>
<protein>
    <submittedName>
        <fullName evidence="1">Uncharacterized protein</fullName>
    </submittedName>
</protein>
<dbReference type="Proteomes" id="UP000821845">
    <property type="component" value="Chromosome 7"/>
</dbReference>
<comment type="caution">
    <text evidence="1">The sequence shown here is derived from an EMBL/GenBank/DDBJ whole genome shotgun (WGS) entry which is preliminary data.</text>
</comment>
<evidence type="ECO:0000313" key="2">
    <source>
        <dbReference type="Proteomes" id="UP000821845"/>
    </source>
</evidence>
<name>A0ACB7RX73_HYAAI</name>
<keyword evidence="2" id="KW-1185">Reference proteome</keyword>
<dbReference type="EMBL" id="CM023487">
    <property type="protein sequence ID" value="KAH6926271.1"/>
    <property type="molecule type" value="Genomic_DNA"/>
</dbReference>
<gene>
    <name evidence="1" type="ORF">HPB50_016149</name>
</gene>
<organism evidence="1 2">
    <name type="scientific">Hyalomma asiaticum</name>
    <name type="common">Tick</name>
    <dbReference type="NCBI Taxonomy" id="266040"/>
    <lineage>
        <taxon>Eukaryota</taxon>
        <taxon>Metazoa</taxon>
        <taxon>Ecdysozoa</taxon>
        <taxon>Arthropoda</taxon>
        <taxon>Chelicerata</taxon>
        <taxon>Arachnida</taxon>
        <taxon>Acari</taxon>
        <taxon>Parasitiformes</taxon>
        <taxon>Ixodida</taxon>
        <taxon>Ixodoidea</taxon>
        <taxon>Ixodidae</taxon>
        <taxon>Hyalomminae</taxon>
        <taxon>Hyalomma</taxon>
    </lineage>
</organism>